<feature type="transmembrane region" description="Helical" evidence="1">
    <location>
        <begin position="261"/>
        <end position="280"/>
    </location>
</feature>
<reference evidence="3" key="1">
    <citation type="submission" date="2016-10" db="EMBL/GenBank/DDBJ databases">
        <authorList>
            <person name="Varghese N."/>
            <person name="Submissions S."/>
        </authorList>
    </citation>
    <scope>NUCLEOTIDE SEQUENCE [LARGE SCALE GENOMIC DNA]</scope>
    <source>
        <strain evidence="3">Gh-105</strain>
    </source>
</reference>
<keyword evidence="1" id="KW-1133">Transmembrane helix</keyword>
<dbReference type="Proteomes" id="UP000199229">
    <property type="component" value="Unassembled WGS sequence"/>
</dbReference>
<feature type="transmembrane region" description="Helical" evidence="1">
    <location>
        <begin position="234"/>
        <end position="254"/>
    </location>
</feature>
<accession>A0A1I2WNS9</accession>
<name>A0A1I2WNS9_9HYPH</name>
<keyword evidence="3" id="KW-1185">Reference proteome</keyword>
<dbReference type="RefSeq" id="WP_091974466.1">
    <property type="nucleotide sequence ID" value="NZ_FOPM01000025.1"/>
</dbReference>
<evidence type="ECO:0000313" key="3">
    <source>
        <dbReference type="Proteomes" id="UP000199229"/>
    </source>
</evidence>
<sequence>METPLQALAWLALTGAAAFAVFGHPDLRIDDAFITLHNARTLLAGGADPAYAGATALTGATSAVHLVAIAGLGLLMPLETASGVVSLVGILLYAAGLDRMAVQSGCSRILLVSLGLLTGYQALHLVNGLESGLAAAAVAWALVLRDARWLPVLCGTLPFIRPELALLALPLLARQGWFLRRAPDRLLRAGFLAVAAAAPWMALSWAMTGGLVPATGGAKVLFFAEAGLPLSDKLALAASACLHAAILLLAIGLGGLARKPAGWCGAAFLLLWLGTATWVFPGGLAHNHGRYFVEAVPVLLFGLSELLTAERRLMAGVLILCVLGLQVKTFAAARDTQRMARTRDAMIATLNAEVPLHARVAVHDAGDIAWRRPDLRLTDVVGLKTPDSIRAFAQHPVRNGDRGAALAAILAASGAGYFVCLTGDPFWSTLATDLVRSGQRLEALNAGSAYTVYHLVPDGRPGD</sequence>
<organism evidence="2 3">
    <name type="scientific">Methylobacterium gossipiicola</name>
    <dbReference type="NCBI Taxonomy" id="582675"/>
    <lineage>
        <taxon>Bacteria</taxon>
        <taxon>Pseudomonadati</taxon>
        <taxon>Pseudomonadota</taxon>
        <taxon>Alphaproteobacteria</taxon>
        <taxon>Hyphomicrobiales</taxon>
        <taxon>Methylobacteriaceae</taxon>
        <taxon>Methylobacterium</taxon>
    </lineage>
</organism>
<feature type="transmembrane region" description="Helical" evidence="1">
    <location>
        <begin position="313"/>
        <end position="333"/>
    </location>
</feature>
<proteinExistence type="predicted"/>
<dbReference type="AlphaFoldDB" id="A0A1I2WNS9"/>
<evidence type="ECO:0008006" key="4">
    <source>
        <dbReference type="Google" id="ProtNLM"/>
    </source>
</evidence>
<evidence type="ECO:0000256" key="1">
    <source>
        <dbReference type="SAM" id="Phobius"/>
    </source>
</evidence>
<evidence type="ECO:0000313" key="2">
    <source>
        <dbReference type="EMBL" id="SFH02925.1"/>
    </source>
</evidence>
<keyword evidence="1" id="KW-0472">Membrane</keyword>
<gene>
    <name evidence="2" type="ORF">SAMN05192565_12544</name>
</gene>
<protein>
    <recommendedName>
        <fullName evidence="4">Dolichyl-phosphate-mannose-protein mannosyltransferase</fullName>
    </recommendedName>
</protein>
<keyword evidence="1" id="KW-0812">Transmembrane</keyword>
<feature type="transmembrane region" description="Helical" evidence="1">
    <location>
        <begin position="190"/>
        <end position="214"/>
    </location>
</feature>
<feature type="transmembrane region" description="Helical" evidence="1">
    <location>
        <begin position="80"/>
        <end position="97"/>
    </location>
</feature>
<dbReference type="EMBL" id="FOPM01000025">
    <property type="protein sequence ID" value="SFH02925.1"/>
    <property type="molecule type" value="Genomic_DNA"/>
</dbReference>
<dbReference type="OrthoDB" id="7861768at2"/>